<organism evidence="1 2">
    <name type="scientific">Xenorhabdus cabanillasii JM26</name>
    <dbReference type="NCBI Taxonomy" id="1427517"/>
    <lineage>
        <taxon>Bacteria</taxon>
        <taxon>Pseudomonadati</taxon>
        <taxon>Pseudomonadota</taxon>
        <taxon>Gammaproteobacteria</taxon>
        <taxon>Enterobacterales</taxon>
        <taxon>Morganellaceae</taxon>
        <taxon>Xenorhabdus</taxon>
    </lineage>
</organism>
<protein>
    <submittedName>
        <fullName evidence="1">Uncharacterized protein</fullName>
    </submittedName>
</protein>
<sequence length="48" mass="5525">MFSVIFSMHSTKDKGEEQPEITANKKENTMILIGVFKSINKNNRIINK</sequence>
<dbReference type="EMBL" id="CBXE010000489">
    <property type="protein sequence ID" value="CDL87494.1"/>
    <property type="molecule type" value="Genomic_DNA"/>
</dbReference>
<evidence type="ECO:0000313" key="1">
    <source>
        <dbReference type="EMBL" id="CDL87494.1"/>
    </source>
</evidence>
<proteinExistence type="predicted"/>
<comment type="caution">
    <text evidence="1">The sequence shown here is derived from an EMBL/GenBank/DDBJ whole genome shotgun (WGS) entry which is preliminary data.</text>
</comment>
<evidence type="ECO:0000313" key="2">
    <source>
        <dbReference type="Proteomes" id="UP000019197"/>
    </source>
</evidence>
<reference evidence="1 2" key="1">
    <citation type="submission" date="2013-11" db="EMBL/GenBank/DDBJ databases">
        <title>Draft genome sequence and annotation of the entomopathogenic bacterium, Xenorhabdus cabanillasi strain JM26.</title>
        <authorList>
            <person name="Gualtieri M."/>
            <person name="Ogier J.C."/>
            <person name="Pages S."/>
            <person name="Givaudan A."/>
            <person name="Gaudriault S."/>
        </authorList>
    </citation>
    <scope>NUCLEOTIDE SEQUENCE [LARGE SCALE GENOMIC DNA]</scope>
    <source>
        <strain evidence="1 2">JM26</strain>
    </source>
</reference>
<dbReference type="Proteomes" id="UP000019197">
    <property type="component" value="Unassembled WGS sequence"/>
</dbReference>
<gene>
    <name evidence="1" type="ORF">XCR1_920044</name>
</gene>
<accession>W1J9X0</accession>
<dbReference type="AlphaFoldDB" id="W1J9X0"/>
<name>W1J9X0_9GAMM</name>